<dbReference type="EMBL" id="MT144185">
    <property type="protein sequence ID" value="QJA50278.1"/>
    <property type="molecule type" value="Genomic_DNA"/>
</dbReference>
<reference evidence="2" key="1">
    <citation type="submission" date="2020-03" db="EMBL/GenBank/DDBJ databases">
        <title>The deep terrestrial virosphere.</title>
        <authorList>
            <person name="Holmfeldt K."/>
            <person name="Nilsson E."/>
            <person name="Simone D."/>
            <person name="Lopez-Fernandez M."/>
            <person name="Wu X."/>
            <person name="de Brujin I."/>
            <person name="Lundin D."/>
            <person name="Andersson A."/>
            <person name="Bertilsson S."/>
            <person name="Dopson M."/>
        </authorList>
    </citation>
    <scope>NUCLEOTIDE SEQUENCE</scope>
    <source>
        <strain evidence="2">TM448A01681</strain>
        <strain evidence="3">TM448B01302</strain>
    </source>
</reference>
<feature type="region of interest" description="Disordered" evidence="1">
    <location>
        <begin position="583"/>
        <end position="604"/>
    </location>
</feature>
<proteinExistence type="predicted"/>
<gene>
    <name evidence="2" type="ORF">TM448A01681_0004</name>
    <name evidence="3" type="ORF">TM448B01302_0004</name>
</gene>
<evidence type="ECO:0008006" key="4">
    <source>
        <dbReference type="Google" id="ProtNLM"/>
    </source>
</evidence>
<protein>
    <recommendedName>
        <fullName evidence="4">Portal protein</fullName>
    </recommendedName>
</protein>
<feature type="compositionally biased region" description="Polar residues" evidence="1">
    <location>
        <begin position="585"/>
        <end position="598"/>
    </location>
</feature>
<evidence type="ECO:0000313" key="3">
    <source>
        <dbReference type="EMBL" id="QJH98400.1"/>
    </source>
</evidence>
<dbReference type="EMBL" id="MT144731">
    <property type="protein sequence ID" value="QJH98400.1"/>
    <property type="molecule type" value="Genomic_DNA"/>
</dbReference>
<dbReference type="AlphaFoldDB" id="A0A6H1ZRZ0"/>
<organism evidence="2">
    <name type="scientific">viral metagenome</name>
    <dbReference type="NCBI Taxonomy" id="1070528"/>
    <lineage>
        <taxon>unclassified sequences</taxon>
        <taxon>metagenomes</taxon>
        <taxon>organismal metagenomes</taxon>
    </lineage>
</organism>
<evidence type="ECO:0000313" key="2">
    <source>
        <dbReference type="EMBL" id="QJA50278.1"/>
    </source>
</evidence>
<name>A0A6H1ZRZ0_9ZZZZ</name>
<evidence type="ECO:0000256" key="1">
    <source>
        <dbReference type="SAM" id="MobiDB-lite"/>
    </source>
</evidence>
<sequence>MLEKSIYELVREAIDNDDGEITQGKYVDFNMRETLEKIDAYYNSKHISGETDIDGRDKPFPNINKSAVNIWYRATDIDRKNIRIIASKRSQTTAAFIATLLLQKWMRKARFGIFLNKWGRSLARYCSSIPKFIEKDGELIAEVKSWNKMIVDPIDFENNLKIEKIELTPAQLKKRKEYDQEMVSKLLEDRQTRQTTEEQDQDTRDDYIELYEVHGELSLAHLTGYDGDEDIYRQQTHVITFMEGKEGEWDDYTLYAGKEAKEPNMITHLIEEDGRTLGIGPVEDLFDAQWMVNHNAKNVKDLLDFISKLSTQTADTNLKGKNTLSDFKLGEIIHHADGKPLEAINLGNQLGTIQALEGSGEGWKRLGREIVGVSEAMLGEMPKSGTAWRQTRAILQENYSLFEVMTENKALALEEMMREHIIPYLKKQMDTTEEISEILEDYQIKQIDSMYVPNEAIRMTNTKIKEMVLSGLEANQGIQDELIAKYTQELQDGLNSLGKQRFIKPSDIPTKTWKDALKDFEWEVIVDASHEDQDTQAMMETLGTAFQVIGSNPAIFENPKAKMVFDKILTLSGGISPLELDAVNSAPQPAQPTNQPVQQPAMAQ</sequence>
<accession>A0A6H1ZRZ0</accession>